<evidence type="ECO:0000313" key="2">
    <source>
        <dbReference type="EMBL" id="KIJ28694.1"/>
    </source>
</evidence>
<keyword evidence="3" id="KW-1185">Reference proteome</keyword>
<gene>
    <name evidence="2" type="ORF">M422DRAFT_54501</name>
</gene>
<reference evidence="2 3" key="1">
    <citation type="submission" date="2014-06" db="EMBL/GenBank/DDBJ databases">
        <title>Evolutionary Origins and Diversification of the Mycorrhizal Mutualists.</title>
        <authorList>
            <consortium name="DOE Joint Genome Institute"/>
            <consortium name="Mycorrhizal Genomics Consortium"/>
            <person name="Kohler A."/>
            <person name="Kuo A."/>
            <person name="Nagy L.G."/>
            <person name="Floudas D."/>
            <person name="Copeland A."/>
            <person name="Barry K.W."/>
            <person name="Cichocki N."/>
            <person name="Veneault-Fourrey C."/>
            <person name="LaButti K."/>
            <person name="Lindquist E.A."/>
            <person name="Lipzen A."/>
            <person name="Lundell T."/>
            <person name="Morin E."/>
            <person name="Murat C."/>
            <person name="Riley R."/>
            <person name="Ohm R."/>
            <person name="Sun H."/>
            <person name="Tunlid A."/>
            <person name="Henrissat B."/>
            <person name="Grigoriev I.V."/>
            <person name="Hibbett D.S."/>
            <person name="Martin F."/>
        </authorList>
    </citation>
    <scope>NUCLEOTIDE SEQUENCE [LARGE SCALE GENOMIC DNA]</scope>
    <source>
        <strain evidence="2 3">SS14</strain>
    </source>
</reference>
<name>A0A0C9U3A8_SPHS4</name>
<dbReference type="Proteomes" id="UP000054279">
    <property type="component" value="Unassembled WGS sequence"/>
</dbReference>
<evidence type="ECO:0000313" key="3">
    <source>
        <dbReference type="Proteomes" id="UP000054279"/>
    </source>
</evidence>
<sequence>MSPWKPQIAAVESTRTKLEFRQTVAHDLEGNVTDEINEVRHLLLEYSEYTYAMVPAAQTGRHKTPKKPDWDDIATTEELHKWVEPTRLPSPFEFGVPLLMRRPCLYELAKWIILGGMGKLEEMQQFKQTGTKRKYSVAKSGADSEGEVIELDEAERGESDTSEAAAPKAKRVRGKTQTGSPNTDDMDCFYSQRKPAACGSGKKRGQKAPGDEREAELSSSSTKRQKTMKAIAPASGDDSDSDSNDSNTDEAYVIRRKQPAAFDGDYLK</sequence>
<evidence type="ECO:0000256" key="1">
    <source>
        <dbReference type="SAM" id="MobiDB-lite"/>
    </source>
</evidence>
<dbReference type="EMBL" id="KN837300">
    <property type="protein sequence ID" value="KIJ28694.1"/>
    <property type="molecule type" value="Genomic_DNA"/>
</dbReference>
<protein>
    <submittedName>
        <fullName evidence="2">Uncharacterized protein</fullName>
    </submittedName>
</protein>
<proteinExistence type="predicted"/>
<dbReference type="AlphaFoldDB" id="A0A0C9U3A8"/>
<feature type="compositionally biased region" description="Acidic residues" evidence="1">
    <location>
        <begin position="144"/>
        <end position="153"/>
    </location>
</feature>
<dbReference type="HOGENOM" id="CLU_1038887_0_0_1"/>
<accession>A0A0C9U3A8</accession>
<feature type="region of interest" description="Disordered" evidence="1">
    <location>
        <begin position="137"/>
        <end position="268"/>
    </location>
</feature>
<organism evidence="2 3">
    <name type="scientific">Sphaerobolus stellatus (strain SS14)</name>
    <dbReference type="NCBI Taxonomy" id="990650"/>
    <lineage>
        <taxon>Eukaryota</taxon>
        <taxon>Fungi</taxon>
        <taxon>Dikarya</taxon>
        <taxon>Basidiomycota</taxon>
        <taxon>Agaricomycotina</taxon>
        <taxon>Agaricomycetes</taxon>
        <taxon>Phallomycetidae</taxon>
        <taxon>Geastrales</taxon>
        <taxon>Sphaerobolaceae</taxon>
        <taxon>Sphaerobolus</taxon>
    </lineage>
</organism>